<evidence type="ECO:0000313" key="3">
    <source>
        <dbReference type="Proteomes" id="UP000624325"/>
    </source>
</evidence>
<gene>
    <name evidence="2" type="ORF">Air01nite_54700</name>
</gene>
<feature type="transmembrane region" description="Helical" evidence="1">
    <location>
        <begin position="67"/>
        <end position="86"/>
    </location>
</feature>
<dbReference type="RefSeq" id="WP_203706206.1">
    <property type="nucleotide sequence ID" value="NZ_BAAALU010000004.1"/>
</dbReference>
<name>A0ABQ4C9B4_9ACTN</name>
<keyword evidence="1" id="KW-0472">Membrane</keyword>
<evidence type="ECO:0000313" key="2">
    <source>
        <dbReference type="EMBL" id="GIF59375.1"/>
    </source>
</evidence>
<sequence>MTTMTPARPATTPRDDYTRSYLSVRTGIGVIGVTLPVLLMVGDYLFLPSGDVPRSSLSAYYHTGMRDVLVGALCAVAVFLVTYMISQPGWDNLLSTVAGLAAFGVALFPTAGRSPLTPLQSAWGENRVSLIHFICAAIFILSLAVISLRFGLAESPSRRGRRWLHIGCALMIVAAVAFMLLTNALHSFATHSIFWGETIATWSFGLSWLAKSKLGAPSDGVSTRGVFLRRRSSANRTPDWT</sequence>
<keyword evidence="1" id="KW-0812">Transmembrane</keyword>
<dbReference type="Proteomes" id="UP000624325">
    <property type="component" value="Unassembled WGS sequence"/>
</dbReference>
<feature type="transmembrane region" description="Helical" evidence="1">
    <location>
        <begin position="93"/>
        <end position="111"/>
    </location>
</feature>
<feature type="transmembrane region" description="Helical" evidence="1">
    <location>
        <begin position="21"/>
        <end position="47"/>
    </location>
</feature>
<dbReference type="EMBL" id="BONC01000046">
    <property type="protein sequence ID" value="GIF59375.1"/>
    <property type="molecule type" value="Genomic_DNA"/>
</dbReference>
<keyword evidence="1" id="KW-1133">Transmembrane helix</keyword>
<feature type="transmembrane region" description="Helical" evidence="1">
    <location>
        <begin position="131"/>
        <end position="151"/>
    </location>
</feature>
<reference evidence="2 3" key="1">
    <citation type="submission" date="2021-01" db="EMBL/GenBank/DDBJ databases">
        <title>Whole genome shotgun sequence of Asanoa iriomotensis NBRC 100142.</title>
        <authorList>
            <person name="Komaki H."/>
            <person name="Tamura T."/>
        </authorList>
    </citation>
    <scope>NUCLEOTIDE SEQUENCE [LARGE SCALE GENOMIC DNA]</scope>
    <source>
        <strain evidence="2 3">NBRC 100142</strain>
    </source>
</reference>
<organism evidence="2 3">
    <name type="scientific">Asanoa iriomotensis</name>
    <dbReference type="NCBI Taxonomy" id="234613"/>
    <lineage>
        <taxon>Bacteria</taxon>
        <taxon>Bacillati</taxon>
        <taxon>Actinomycetota</taxon>
        <taxon>Actinomycetes</taxon>
        <taxon>Micromonosporales</taxon>
        <taxon>Micromonosporaceae</taxon>
        <taxon>Asanoa</taxon>
    </lineage>
</organism>
<feature type="transmembrane region" description="Helical" evidence="1">
    <location>
        <begin position="163"/>
        <end position="181"/>
    </location>
</feature>
<keyword evidence="3" id="KW-1185">Reference proteome</keyword>
<accession>A0ABQ4C9B4</accession>
<proteinExistence type="predicted"/>
<protein>
    <recommendedName>
        <fullName evidence="4">DUF998 domain-containing protein</fullName>
    </recommendedName>
</protein>
<evidence type="ECO:0008006" key="4">
    <source>
        <dbReference type="Google" id="ProtNLM"/>
    </source>
</evidence>
<comment type="caution">
    <text evidence="2">The sequence shown here is derived from an EMBL/GenBank/DDBJ whole genome shotgun (WGS) entry which is preliminary data.</text>
</comment>
<evidence type="ECO:0000256" key="1">
    <source>
        <dbReference type="SAM" id="Phobius"/>
    </source>
</evidence>